<dbReference type="InterPro" id="IPR018163">
    <property type="entry name" value="Thr/Ala-tRNA-synth_IIc_edit"/>
</dbReference>
<dbReference type="EMBL" id="HG670927">
    <property type="protein sequence ID" value="CDI78867.1"/>
    <property type="molecule type" value="Genomic_DNA"/>
</dbReference>
<dbReference type="Pfam" id="PF00579">
    <property type="entry name" value="tRNA-synt_1b"/>
    <property type="match status" value="1"/>
</dbReference>
<evidence type="ECO:0000256" key="5">
    <source>
        <dbReference type="ARBA" id="ARBA00022840"/>
    </source>
</evidence>
<evidence type="ECO:0000256" key="10">
    <source>
        <dbReference type="SAM" id="Coils"/>
    </source>
</evidence>
<evidence type="ECO:0000256" key="11">
    <source>
        <dbReference type="SAM" id="MobiDB-lite"/>
    </source>
</evidence>
<gene>
    <name evidence="12" type="ORF">EAH_00037930</name>
</gene>
<evidence type="ECO:0000256" key="8">
    <source>
        <dbReference type="ARBA" id="ARBA00030268"/>
    </source>
</evidence>
<evidence type="ECO:0000313" key="13">
    <source>
        <dbReference type="Proteomes" id="UP000018050"/>
    </source>
</evidence>
<name>U6GH15_EIMAC</name>
<dbReference type="GeneID" id="25271863"/>
<dbReference type="InterPro" id="IPR002305">
    <property type="entry name" value="aa-tRNA-synth_Ic"/>
</dbReference>
<dbReference type="AlphaFoldDB" id="U6GH15"/>
<dbReference type="SUPFAM" id="SSF52374">
    <property type="entry name" value="Nucleotidylyl transferase"/>
    <property type="match status" value="1"/>
</dbReference>
<comment type="similarity">
    <text evidence="1 9">Belongs to the class-I aminoacyl-tRNA synthetase family.</text>
</comment>
<dbReference type="Gene3D" id="3.30.54.20">
    <property type="match status" value="1"/>
</dbReference>
<dbReference type="OrthoDB" id="10261385at2759"/>
<evidence type="ECO:0000256" key="9">
    <source>
        <dbReference type="RuleBase" id="RU363036"/>
    </source>
</evidence>
<reference evidence="12" key="1">
    <citation type="submission" date="2013-10" db="EMBL/GenBank/DDBJ databases">
        <title>Genomic analysis of the causative agents of coccidiosis in chickens.</title>
        <authorList>
            <person name="Reid A.J."/>
            <person name="Blake D."/>
            <person name="Billington K."/>
            <person name="Browne H."/>
            <person name="Dunn M."/>
            <person name="Hung S."/>
            <person name="Kawahara F."/>
            <person name="Miranda-Saavedra D."/>
            <person name="Mourier T."/>
            <person name="Nagra H."/>
            <person name="Otto T.D."/>
            <person name="Rawlings N."/>
            <person name="Sanchez A."/>
            <person name="Sanders M."/>
            <person name="Subramaniam C."/>
            <person name="Tay Y."/>
            <person name="Dear P."/>
            <person name="Doerig C."/>
            <person name="Gruber A."/>
            <person name="Parkinson J."/>
            <person name="Shirley M."/>
            <person name="Wan K.L."/>
            <person name="Berriman M."/>
            <person name="Tomley F."/>
            <person name="Pain A."/>
        </authorList>
    </citation>
    <scope>NUCLEOTIDE SEQUENCE</scope>
    <source>
        <strain evidence="12">Houghton</strain>
    </source>
</reference>
<dbReference type="VEuPathDB" id="ToxoDB:EAH_00037930"/>
<organism evidence="12 13">
    <name type="scientific">Eimeria acervulina</name>
    <name type="common">Coccidian parasite</name>
    <dbReference type="NCBI Taxonomy" id="5801"/>
    <lineage>
        <taxon>Eukaryota</taxon>
        <taxon>Sar</taxon>
        <taxon>Alveolata</taxon>
        <taxon>Apicomplexa</taxon>
        <taxon>Conoidasida</taxon>
        <taxon>Coccidia</taxon>
        <taxon>Eucoccidiorida</taxon>
        <taxon>Eimeriorina</taxon>
        <taxon>Eimeriidae</taxon>
        <taxon>Eimeria</taxon>
    </lineage>
</organism>
<dbReference type="InterPro" id="IPR001412">
    <property type="entry name" value="aa-tRNA-synth_I_CS"/>
</dbReference>
<dbReference type="Gene3D" id="3.40.50.620">
    <property type="entry name" value="HUPs"/>
    <property type="match status" value="1"/>
</dbReference>
<keyword evidence="3 9" id="KW-0436">Ligase</keyword>
<dbReference type="InterPro" id="IPR014729">
    <property type="entry name" value="Rossmann-like_a/b/a_fold"/>
</dbReference>
<dbReference type="EC" id="6.1.1.2" evidence="2"/>
<dbReference type="RefSeq" id="XP_013250952.1">
    <property type="nucleotide sequence ID" value="XM_013395498.1"/>
</dbReference>
<keyword evidence="4 9" id="KW-0547">Nucleotide-binding</keyword>
<keyword evidence="5 9" id="KW-0067">ATP-binding</keyword>
<keyword evidence="7 9" id="KW-0030">Aminoacyl-tRNA synthetase</keyword>
<sequence length="522" mass="55888">MSTPGSSSNSSSSSCSSLGGSNGSSNSSNSNSSSSSDSAAAVTINPQLKRTAAHDAALLIVKGAACVVFKIPVARTTRRIKFSKGYSCTVTLGPIPGLSEAAAAAAAAGGGPQAQQQQQQQLQEQQQLLQQLANAAIEEDKQILAFEVSRKTADKRYEESYLDEFGIPADLQTVRICAIRDCAVNANAYPILSRTGLFEKIEIGPLKSNAAKETVDICFTFTVSSSLENISLNNTEYLAKLLPHASEDELPTLAELLPPSGVETAREETAEEGDSTLVTPWQVKAEGGVDYNKLLKKFGCSPITPALLKRIEDATGRPVHHMLSRGLFFSHRDLDVLLTHYEKHKAAAAAAAAGTAAAAAAAAPPFYLYTGRGPSSEALHIGHLVPFLFAKYLQEAFDVLLVIQLTEDEKYLFKDELGLQQTKRLAFENAKDIIACGFDLDKTFIFCNTDYISSLYPTMLKIQKKVNLNQIRAIFGFEGSDNIGKVAFPATQAAPSFACAFSSIFGDSPATNNIKCLIPQAL</sequence>
<dbReference type="OMA" id="GRPVHHM"/>
<dbReference type="PANTHER" id="PTHR10055:SF1">
    <property type="entry name" value="TRYPTOPHAN--TRNA LIGASE, CYTOPLASMIC"/>
    <property type="match status" value="1"/>
</dbReference>
<evidence type="ECO:0000313" key="12">
    <source>
        <dbReference type="EMBL" id="CDI78867.1"/>
    </source>
</evidence>
<dbReference type="PROSITE" id="PS00178">
    <property type="entry name" value="AA_TRNA_LIGASE_I"/>
    <property type="match status" value="1"/>
</dbReference>
<dbReference type="SUPFAM" id="SSF55186">
    <property type="entry name" value="ThrRS/AlaRS common domain"/>
    <property type="match status" value="1"/>
</dbReference>
<evidence type="ECO:0000256" key="7">
    <source>
        <dbReference type="ARBA" id="ARBA00023146"/>
    </source>
</evidence>
<proteinExistence type="inferred from homology"/>
<feature type="coiled-coil region" evidence="10">
    <location>
        <begin position="115"/>
        <end position="142"/>
    </location>
</feature>
<dbReference type="GO" id="GO:0005524">
    <property type="term" value="F:ATP binding"/>
    <property type="evidence" value="ECO:0007669"/>
    <property type="project" value="UniProtKB-KW"/>
</dbReference>
<dbReference type="GO" id="GO:0005737">
    <property type="term" value="C:cytoplasm"/>
    <property type="evidence" value="ECO:0007669"/>
    <property type="project" value="TreeGrafter"/>
</dbReference>
<dbReference type="PANTHER" id="PTHR10055">
    <property type="entry name" value="TRYPTOPHANYL-TRNA SYNTHETASE"/>
    <property type="match status" value="1"/>
</dbReference>
<accession>U6GH15</accession>
<protein>
    <recommendedName>
        <fullName evidence="2">tryptophan--tRNA ligase</fullName>
        <ecNumber evidence="2">6.1.1.2</ecNumber>
    </recommendedName>
    <alternativeName>
        <fullName evidence="8">Tryptophanyl-tRNA synthetase</fullName>
    </alternativeName>
</protein>
<dbReference type="Proteomes" id="UP000018050">
    <property type="component" value="Unassembled WGS sequence"/>
</dbReference>
<reference evidence="12" key="2">
    <citation type="submission" date="2013-10" db="EMBL/GenBank/DDBJ databases">
        <authorList>
            <person name="Aslett M."/>
        </authorList>
    </citation>
    <scope>NUCLEOTIDE SEQUENCE</scope>
    <source>
        <strain evidence="12">Houghton</strain>
    </source>
</reference>
<evidence type="ECO:0000256" key="1">
    <source>
        <dbReference type="ARBA" id="ARBA00005594"/>
    </source>
</evidence>
<dbReference type="InterPro" id="IPR002306">
    <property type="entry name" value="Trp-tRNA-ligase"/>
</dbReference>
<dbReference type="PRINTS" id="PR01039">
    <property type="entry name" value="TRNASYNTHTRP"/>
</dbReference>
<feature type="region of interest" description="Disordered" evidence="11">
    <location>
        <begin position="1"/>
        <end position="38"/>
    </location>
</feature>
<evidence type="ECO:0000256" key="4">
    <source>
        <dbReference type="ARBA" id="ARBA00022741"/>
    </source>
</evidence>
<keyword evidence="6 9" id="KW-0648">Protein biosynthesis</keyword>
<dbReference type="GO" id="GO:0004830">
    <property type="term" value="F:tryptophan-tRNA ligase activity"/>
    <property type="evidence" value="ECO:0007669"/>
    <property type="project" value="UniProtKB-EC"/>
</dbReference>
<evidence type="ECO:0000256" key="3">
    <source>
        <dbReference type="ARBA" id="ARBA00022598"/>
    </source>
</evidence>
<dbReference type="GO" id="GO:0006436">
    <property type="term" value="P:tryptophanyl-tRNA aminoacylation"/>
    <property type="evidence" value="ECO:0007669"/>
    <property type="project" value="InterPro"/>
</dbReference>
<evidence type="ECO:0000256" key="2">
    <source>
        <dbReference type="ARBA" id="ARBA00013161"/>
    </source>
</evidence>
<keyword evidence="10" id="KW-0175">Coiled coil</keyword>
<keyword evidence="13" id="KW-1185">Reference proteome</keyword>
<evidence type="ECO:0000256" key="6">
    <source>
        <dbReference type="ARBA" id="ARBA00022917"/>
    </source>
</evidence>